<feature type="compositionally biased region" description="Basic and acidic residues" evidence="3">
    <location>
        <begin position="100"/>
        <end position="137"/>
    </location>
</feature>
<comment type="caution">
    <text evidence="4">The sequence shown here is derived from an EMBL/GenBank/DDBJ whole genome shotgun (WGS) entry which is preliminary data.</text>
</comment>
<gene>
    <name evidence="4" type="ORF">SASPL_113115</name>
</gene>
<protein>
    <recommendedName>
        <fullName evidence="6">Dehydrin</fullName>
    </recommendedName>
</protein>
<dbReference type="PROSITE" id="PS00823">
    <property type="entry name" value="DEHYDRIN_2"/>
    <property type="match status" value="1"/>
</dbReference>
<dbReference type="GO" id="GO:0005829">
    <property type="term" value="C:cytosol"/>
    <property type="evidence" value="ECO:0007669"/>
    <property type="project" value="TreeGrafter"/>
</dbReference>
<dbReference type="GO" id="GO:0009631">
    <property type="term" value="P:cold acclimation"/>
    <property type="evidence" value="ECO:0007669"/>
    <property type="project" value="TreeGrafter"/>
</dbReference>
<dbReference type="AlphaFoldDB" id="A0A8X8Y320"/>
<feature type="compositionally biased region" description="Basic and acidic residues" evidence="3">
    <location>
        <begin position="59"/>
        <end position="80"/>
    </location>
</feature>
<evidence type="ECO:0000313" key="5">
    <source>
        <dbReference type="Proteomes" id="UP000298416"/>
    </source>
</evidence>
<dbReference type="GO" id="GO:0009414">
    <property type="term" value="P:response to water deprivation"/>
    <property type="evidence" value="ECO:0007669"/>
    <property type="project" value="TreeGrafter"/>
</dbReference>
<dbReference type="InterPro" id="IPR000167">
    <property type="entry name" value="Dehydrin"/>
</dbReference>
<dbReference type="Proteomes" id="UP000298416">
    <property type="component" value="Unassembled WGS sequence"/>
</dbReference>
<keyword evidence="5" id="KW-1185">Reference proteome</keyword>
<evidence type="ECO:0000256" key="1">
    <source>
        <dbReference type="ARBA" id="ARBA00008403"/>
    </source>
</evidence>
<organism evidence="4">
    <name type="scientific">Salvia splendens</name>
    <name type="common">Scarlet sage</name>
    <dbReference type="NCBI Taxonomy" id="180675"/>
    <lineage>
        <taxon>Eukaryota</taxon>
        <taxon>Viridiplantae</taxon>
        <taxon>Streptophyta</taxon>
        <taxon>Embryophyta</taxon>
        <taxon>Tracheophyta</taxon>
        <taxon>Spermatophyta</taxon>
        <taxon>Magnoliopsida</taxon>
        <taxon>eudicotyledons</taxon>
        <taxon>Gunneridae</taxon>
        <taxon>Pentapetalae</taxon>
        <taxon>asterids</taxon>
        <taxon>lamiids</taxon>
        <taxon>Lamiales</taxon>
        <taxon>Lamiaceae</taxon>
        <taxon>Nepetoideae</taxon>
        <taxon>Mentheae</taxon>
        <taxon>Salviinae</taxon>
        <taxon>Salvia</taxon>
        <taxon>Salvia subgen. Calosphace</taxon>
        <taxon>core Calosphace</taxon>
    </lineage>
</organism>
<dbReference type="InterPro" id="IPR030513">
    <property type="entry name" value="Dehydrin_CS"/>
</dbReference>
<dbReference type="GO" id="GO:0009737">
    <property type="term" value="P:response to abscisic acid"/>
    <property type="evidence" value="ECO:0007669"/>
    <property type="project" value="TreeGrafter"/>
</dbReference>
<sequence length="137" mass="15426">MSHLAIADCSISWGRKRMRRSPANLIRKLRFQRKIRRSIKPSERCFSDQTAPPAGSSSCDDKKPTQEGEEKKGLLDKITEKLPGGKKAEEVATPPPTPVAEEKEKKGFLDKIKDKIPGYSKTDEEKENEKENEAVCN</sequence>
<dbReference type="GO" id="GO:0016020">
    <property type="term" value="C:membrane"/>
    <property type="evidence" value="ECO:0007669"/>
    <property type="project" value="TreeGrafter"/>
</dbReference>
<reference evidence="4" key="2">
    <citation type="submission" date="2020-08" db="EMBL/GenBank/DDBJ databases">
        <title>Plant Genome Project.</title>
        <authorList>
            <person name="Zhang R.-G."/>
        </authorList>
    </citation>
    <scope>NUCLEOTIDE SEQUENCE</scope>
    <source>
        <strain evidence="4">Huo1</strain>
        <tissue evidence="4">Leaf</tissue>
    </source>
</reference>
<comment type="similarity">
    <text evidence="1 2">Belongs to the plant dehydrin family.</text>
</comment>
<evidence type="ECO:0000256" key="3">
    <source>
        <dbReference type="SAM" id="MobiDB-lite"/>
    </source>
</evidence>
<dbReference type="Pfam" id="PF00257">
    <property type="entry name" value="Dehydrin"/>
    <property type="match status" value="1"/>
</dbReference>
<feature type="compositionally biased region" description="Polar residues" evidence="3">
    <location>
        <begin position="47"/>
        <end position="58"/>
    </location>
</feature>
<evidence type="ECO:0000313" key="4">
    <source>
        <dbReference type="EMBL" id="KAG6422735.1"/>
    </source>
</evidence>
<evidence type="ECO:0000256" key="2">
    <source>
        <dbReference type="RuleBase" id="RU003995"/>
    </source>
</evidence>
<dbReference type="PANTHER" id="PTHR33346">
    <property type="entry name" value="DEHYDRIN XERO 2-RELATED"/>
    <property type="match status" value="1"/>
</dbReference>
<dbReference type="PANTHER" id="PTHR33346:SF2">
    <property type="entry name" value="DEHYDRIN ERD14"/>
    <property type="match status" value="1"/>
</dbReference>
<name>A0A8X8Y320_SALSN</name>
<evidence type="ECO:0008006" key="6">
    <source>
        <dbReference type="Google" id="ProtNLM"/>
    </source>
</evidence>
<reference evidence="4" key="1">
    <citation type="submission" date="2018-01" db="EMBL/GenBank/DDBJ databases">
        <authorList>
            <person name="Mao J.F."/>
        </authorList>
    </citation>
    <scope>NUCLEOTIDE SEQUENCE</scope>
    <source>
        <strain evidence="4">Huo1</strain>
        <tissue evidence="4">Leaf</tissue>
    </source>
</reference>
<proteinExistence type="inferred from homology"/>
<feature type="region of interest" description="Disordered" evidence="3">
    <location>
        <begin position="40"/>
        <end position="137"/>
    </location>
</feature>
<accession>A0A8X8Y320</accession>
<dbReference type="EMBL" id="PNBA02000005">
    <property type="protein sequence ID" value="KAG6422735.1"/>
    <property type="molecule type" value="Genomic_DNA"/>
</dbReference>